<dbReference type="EMBL" id="AOPY01001486">
    <property type="protein sequence ID" value="EPJ37729.1"/>
    <property type="molecule type" value="Genomic_DNA"/>
</dbReference>
<dbReference type="GO" id="GO:0003677">
    <property type="term" value="F:DNA binding"/>
    <property type="evidence" value="ECO:0007669"/>
    <property type="project" value="UniProtKB-KW"/>
</dbReference>
<protein>
    <recommendedName>
        <fullName evidence="4">GntR C-terminal domain-containing protein</fullName>
    </recommendedName>
</protein>
<comment type="caution">
    <text evidence="5">The sequence shown here is derived from an EMBL/GenBank/DDBJ whole genome shotgun (WGS) entry which is preliminary data.</text>
</comment>
<dbReference type="InterPro" id="IPR011711">
    <property type="entry name" value="GntR_C"/>
</dbReference>
<keyword evidence="6" id="KW-1185">Reference proteome</keyword>
<feature type="domain" description="GntR C-terminal" evidence="4">
    <location>
        <begin position="2"/>
        <end position="71"/>
    </location>
</feature>
<evidence type="ECO:0000259" key="4">
    <source>
        <dbReference type="Pfam" id="PF07729"/>
    </source>
</evidence>
<name>S4NH16_9ACTN</name>
<dbReference type="PATRIC" id="fig|1283301.3.peg.5218"/>
<evidence type="ECO:0000256" key="2">
    <source>
        <dbReference type="ARBA" id="ARBA00023125"/>
    </source>
</evidence>
<evidence type="ECO:0000256" key="3">
    <source>
        <dbReference type="ARBA" id="ARBA00023163"/>
    </source>
</evidence>
<evidence type="ECO:0000256" key="1">
    <source>
        <dbReference type="ARBA" id="ARBA00023015"/>
    </source>
</evidence>
<dbReference type="Gene3D" id="1.20.120.530">
    <property type="entry name" value="GntR ligand-binding domain-like"/>
    <property type="match status" value="1"/>
</dbReference>
<organism evidence="5 6">
    <name type="scientific">Streptomyces afghaniensis 772</name>
    <dbReference type="NCBI Taxonomy" id="1283301"/>
    <lineage>
        <taxon>Bacteria</taxon>
        <taxon>Bacillati</taxon>
        <taxon>Actinomycetota</taxon>
        <taxon>Actinomycetes</taxon>
        <taxon>Kitasatosporales</taxon>
        <taxon>Streptomycetaceae</taxon>
        <taxon>Streptomyces</taxon>
    </lineage>
</organism>
<evidence type="ECO:0000313" key="6">
    <source>
        <dbReference type="Proteomes" id="UP000015001"/>
    </source>
</evidence>
<evidence type="ECO:0000313" key="5">
    <source>
        <dbReference type="EMBL" id="EPJ37729.1"/>
    </source>
</evidence>
<dbReference type="Proteomes" id="UP000015001">
    <property type="component" value="Unassembled WGS sequence"/>
</dbReference>
<keyword evidence="1" id="KW-0805">Transcription regulation</keyword>
<dbReference type="HOGENOM" id="CLU_2467535_0_0_11"/>
<sequence>MTADATFHLAVVSASHNDVMTAMYADLGEVLRDWLREDVGEELTPETYMEHARLLDAIRTGDAEQAAAEAARYPFQCRLGGISSPAGD</sequence>
<proteinExistence type="predicted"/>
<keyword evidence="3" id="KW-0804">Transcription</keyword>
<dbReference type="InterPro" id="IPR008920">
    <property type="entry name" value="TF_FadR/GntR_C"/>
</dbReference>
<dbReference type="Pfam" id="PF07729">
    <property type="entry name" value="FCD"/>
    <property type="match status" value="1"/>
</dbReference>
<dbReference type="SUPFAM" id="SSF48008">
    <property type="entry name" value="GntR ligand-binding domain-like"/>
    <property type="match status" value="1"/>
</dbReference>
<keyword evidence="2" id="KW-0238">DNA-binding</keyword>
<gene>
    <name evidence="5" type="ORF">STAFG_5250</name>
</gene>
<accession>S4NH16</accession>
<reference evidence="5 6" key="1">
    <citation type="submission" date="2013-02" db="EMBL/GenBank/DDBJ databases">
        <title>Draft Genome Sequence of Streptomyces afghaniensis, Which Produces Compounds of the Julimycin B-Complex.</title>
        <authorList>
            <person name="Gruening B.A."/>
            <person name="Praeg A."/>
            <person name="Erxleben A."/>
            <person name="Guenther S."/>
            <person name="Fiedler H.-P."/>
            <person name="Goodfellow M."/>
            <person name="Mueller M."/>
        </authorList>
    </citation>
    <scope>NUCLEOTIDE SEQUENCE [LARGE SCALE GENOMIC DNA]</scope>
    <source>
        <strain evidence="5 6">772</strain>
    </source>
</reference>
<dbReference type="AlphaFoldDB" id="S4NH16"/>